<dbReference type="Pfam" id="PF00326">
    <property type="entry name" value="Peptidase_S9"/>
    <property type="match status" value="1"/>
</dbReference>
<dbReference type="GO" id="GO:0004252">
    <property type="term" value="F:serine-type endopeptidase activity"/>
    <property type="evidence" value="ECO:0007669"/>
    <property type="project" value="UniProtKB-UniRule"/>
</dbReference>
<evidence type="ECO:0000259" key="8">
    <source>
        <dbReference type="Pfam" id="PF00326"/>
    </source>
</evidence>
<name>A0A5J9TF35_9POAL</name>
<dbReference type="Gene3D" id="3.40.50.1820">
    <property type="entry name" value="alpha/beta hydrolase"/>
    <property type="match status" value="2"/>
</dbReference>
<accession>A0A5J9TF35</accession>
<dbReference type="PRINTS" id="PR00862">
    <property type="entry name" value="PROLIGOPTASE"/>
</dbReference>
<organism evidence="10 11">
    <name type="scientific">Eragrostis curvula</name>
    <name type="common">weeping love grass</name>
    <dbReference type="NCBI Taxonomy" id="38414"/>
    <lineage>
        <taxon>Eukaryota</taxon>
        <taxon>Viridiplantae</taxon>
        <taxon>Streptophyta</taxon>
        <taxon>Embryophyta</taxon>
        <taxon>Tracheophyta</taxon>
        <taxon>Spermatophyta</taxon>
        <taxon>Magnoliopsida</taxon>
        <taxon>Liliopsida</taxon>
        <taxon>Poales</taxon>
        <taxon>Poaceae</taxon>
        <taxon>PACMAD clade</taxon>
        <taxon>Chloridoideae</taxon>
        <taxon>Eragrostideae</taxon>
        <taxon>Eragrostidinae</taxon>
        <taxon>Eragrostis</taxon>
    </lineage>
</organism>
<keyword evidence="2 6" id="KW-0645">Protease</keyword>
<feature type="compositionally biased region" description="Pro residues" evidence="7">
    <location>
        <begin position="30"/>
        <end position="41"/>
    </location>
</feature>
<keyword evidence="11" id="KW-1185">Reference proteome</keyword>
<evidence type="ECO:0000256" key="2">
    <source>
        <dbReference type="ARBA" id="ARBA00022670"/>
    </source>
</evidence>
<dbReference type="InterPro" id="IPR029058">
    <property type="entry name" value="AB_hydrolase_fold"/>
</dbReference>
<comment type="function">
    <text evidence="5">Serine peptidase whose precise substrate specificity remains unclear. Does not cleave peptides after a arginine or lysine residue. Regulates trans-Golgi network morphology and sorting by regulating the membrane binding of the AP-1 complex. May play a role in the regulation of synaptic vesicle exocytosis.</text>
</comment>
<protein>
    <recommendedName>
        <fullName evidence="6">Prolyl endopeptidase</fullName>
        <ecNumber evidence="6">3.4.21.-</ecNumber>
    </recommendedName>
</protein>
<gene>
    <name evidence="10" type="ORF">EJB05_43423</name>
</gene>
<dbReference type="InterPro" id="IPR001375">
    <property type="entry name" value="Peptidase_S9_cat"/>
</dbReference>
<reference evidence="10 11" key="1">
    <citation type="journal article" date="2019" name="Sci. Rep.">
        <title>A high-quality genome of Eragrostis curvula grass provides insights into Poaceae evolution and supports new strategies to enhance forage quality.</title>
        <authorList>
            <person name="Carballo J."/>
            <person name="Santos B.A.C.M."/>
            <person name="Zappacosta D."/>
            <person name="Garbus I."/>
            <person name="Selva J.P."/>
            <person name="Gallo C.A."/>
            <person name="Diaz A."/>
            <person name="Albertini E."/>
            <person name="Caccamo M."/>
            <person name="Echenique V."/>
        </authorList>
    </citation>
    <scope>NUCLEOTIDE SEQUENCE [LARGE SCALE GENOMIC DNA]</scope>
    <source>
        <strain evidence="11">cv. Victoria</strain>
        <tissue evidence="10">Leaf</tissue>
    </source>
</reference>
<comment type="caution">
    <text evidence="10">The sequence shown here is derived from an EMBL/GenBank/DDBJ whole genome shotgun (WGS) entry which is preliminary data.</text>
</comment>
<proteinExistence type="inferred from homology"/>
<evidence type="ECO:0000313" key="11">
    <source>
        <dbReference type="Proteomes" id="UP000324897"/>
    </source>
</evidence>
<feature type="non-terminal residue" evidence="10">
    <location>
        <position position="1"/>
    </location>
</feature>
<feature type="region of interest" description="Disordered" evidence="7">
    <location>
        <begin position="19"/>
        <end position="41"/>
    </location>
</feature>
<evidence type="ECO:0000256" key="5">
    <source>
        <dbReference type="ARBA" id="ARBA00045448"/>
    </source>
</evidence>
<feature type="domain" description="Peptidase S9A N-terminal" evidence="9">
    <location>
        <begin position="41"/>
        <end position="269"/>
    </location>
</feature>
<dbReference type="EC" id="3.4.21.-" evidence="6"/>
<comment type="similarity">
    <text evidence="1 6">Belongs to the peptidase S9A family.</text>
</comment>
<dbReference type="GO" id="GO:0009507">
    <property type="term" value="C:chloroplast"/>
    <property type="evidence" value="ECO:0007669"/>
    <property type="project" value="TreeGrafter"/>
</dbReference>
<keyword evidence="4 6" id="KW-0720">Serine protease</keyword>
<evidence type="ECO:0000256" key="6">
    <source>
        <dbReference type="RuleBase" id="RU368024"/>
    </source>
</evidence>
<evidence type="ECO:0000256" key="3">
    <source>
        <dbReference type="ARBA" id="ARBA00022801"/>
    </source>
</evidence>
<dbReference type="InterPro" id="IPR002470">
    <property type="entry name" value="Peptidase_S9A"/>
</dbReference>
<dbReference type="GO" id="GO:0006508">
    <property type="term" value="P:proteolysis"/>
    <property type="evidence" value="ECO:0007669"/>
    <property type="project" value="UniProtKB-KW"/>
</dbReference>
<dbReference type="PANTHER" id="PTHR11757">
    <property type="entry name" value="PROTEASE FAMILY S9A OLIGOPEPTIDASE"/>
    <property type="match status" value="1"/>
</dbReference>
<sequence length="758" mass="84075">MLRRRPRLRALLRHFATSPCRRSSGLPSQPHVPGPNALPPPPVAKKVPFTVSAHGRSWSDPYHWMRDTSDPELTALLAAENAYADAFVGSAGDGGLRARLAAEMRARLPLSAATPPQPWGPWLYYQYVPEGMEYPVLSRKLRPSGGLAGALLDYLSGSEKEQVLLDWNEVAEKNGYVHIGSCRISPDHRLLAYTVDASGGELFSLEVKDLRSNHVIFSSSDKGIVSLAWAHNSEDLFYTVSDETLRPNQVFCKKLQSDEAEFLVFTEKDVYVMESDNVRKGLWPVRKRAEKVQYFLEHHNGFFYILTNAPLKDTETPTEGYYLARSRAEKSLVDNWQVVAFPGSHCAIQDMDIFHDNLVLFLRKNGINGFCSIDMPTDGDFQVPKELGDLNPWYFPIPSNSCNIVPGSNNDFMSSTYRLVVSSPVIPDLTVDYDMKKKTFTILDQEEVTNISASLDTGGLQSNISSIQKNLHLVENLQSWSDLSNLYACERLEVISHDGVSVPLLILYSREARCHGESPGILYGYGSYGEDLDKSWCSERLSLLARGWVLAFADVRGGGDASWHLAGTKASKINSIQDFAACGMHLIKEGFVHKSRLCAIGCSAGGLLVGAVINMVPDLFSAAVLKVPFLDICNTMLDPTLPLTVLDYEEFGDPNIPAEFEAIYSYSPYDNLSPGVCYPPVLVTASFNDTRVGVWEAAKWVAKVRDVTCRSCSRSVILKTNMQSGHFGKGGRFMHCEETAFEYAFLMKALGMDDTAMT</sequence>
<dbReference type="Gene3D" id="2.130.10.120">
    <property type="entry name" value="Prolyl oligopeptidase, N-terminal domain"/>
    <property type="match status" value="2"/>
</dbReference>
<dbReference type="Pfam" id="PF02897">
    <property type="entry name" value="Peptidase_S9_N"/>
    <property type="match status" value="1"/>
</dbReference>
<dbReference type="PANTHER" id="PTHR11757:SF12">
    <property type="entry name" value="PROLYL ENDOPEPTIDASE"/>
    <property type="match status" value="1"/>
</dbReference>
<evidence type="ECO:0000313" key="10">
    <source>
        <dbReference type="EMBL" id="TVU09924.1"/>
    </source>
</evidence>
<dbReference type="Proteomes" id="UP000324897">
    <property type="component" value="Chromosome 3"/>
</dbReference>
<dbReference type="InterPro" id="IPR023302">
    <property type="entry name" value="Pept_S9A_N"/>
</dbReference>
<dbReference type="Gramene" id="TVU09924">
    <property type="protein sequence ID" value="TVU09924"/>
    <property type="gene ID" value="EJB05_43423"/>
</dbReference>
<dbReference type="InterPro" id="IPR051543">
    <property type="entry name" value="Serine_Peptidase_S9A"/>
</dbReference>
<feature type="domain" description="Peptidase S9 prolyl oligopeptidase catalytic" evidence="8">
    <location>
        <begin position="538"/>
        <end position="752"/>
    </location>
</feature>
<keyword evidence="3 6" id="KW-0378">Hydrolase</keyword>
<dbReference type="OrthoDB" id="248387at2759"/>
<evidence type="ECO:0000256" key="4">
    <source>
        <dbReference type="ARBA" id="ARBA00022825"/>
    </source>
</evidence>
<evidence type="ECO:0000256" key="1">
    <source>
        <dbReference type="ARBA" id="ARBA00005228"/>
    </source>
</evidence>
<evidence type="ECO:0000256" key="7">
    <source>
        <dbReference type="SAM" id="MobiDB-lite"/>
    </source>
</evidence>
<dbReference type="SUPFAM" id="SSF53474">
    <property type="entry name" value="alpha/beta-Hydrolases"/>
    <property type="match status" value="1"/>
</dbReference>
<evidence type="ECO:0000259" key="9">
    <source>
        <dbReference type="Pfam" id="PF02897"/>
    </source>
</evidence>
<dbReference type="AlphaFoldDB" id="A0A5J9TF35"/>
<dbReference type="EMBL" id="RWGY01000039">
    <property type="protein sequence ID" value="TVU09924.1"/>
    <property type="molecule type" value="Genomic_DNA"/>
</dbReference>
<dbReference type="SUPFAM" id="SSF50993">
    <property type="entry name" value="Peptidase/esterase 'gauge' domain"/>
    <property type="match status" value="1"/>
</dbReference>